<proteinExistence type="predicted"/>
<accession>A0A9P0EQ73</accession>
<evidence type="ECO:0000313" key="1">
    <source>
        <dbReference type="EMBL" id="CAH0059361.1"/>
    </source>
</evidence>
<dbReference type="Proteomes" id="UP000775872">
    <property type="component" value="Unassembled WGS sequence"/>
</dbReference>
<reference evidence="1 2" key="2">
    <citation type="submission" date="2021-10" db="EMBL/GenBank/DDBJ databases">
        <authorList>
            <person name="Piombo E."/>
        </authorList>
    </citation>
    <scope>NUCLEOTIDE SEQUENCE [LARGE SCALE GENOMIC DNA]</scope>
</reference>
<evidence type="ECO:0000313" key="2">
    <source>
        <dbReference type="Proteomes" id="UP000775872"/>
    </source>
</evidence>
<keyword evidence="2" id="KW-1185">Reference proteome</keyword>
<gene>
    <name evidence="1" type="ORF">CSOL1703_00011397</name>
</gene>
<organism evidence="1 2">
    <name type="scientific">Clonostachys solani</name>
    <dbReference type="NCBI Taxonomy" id="160281"/>
    <lineage>
        <taxon>Eukaryota</taxon>
        <taxon>Fungi</taxon>
        <taxon>Dikarya</taxon>
        <taxon>Ascomycota</taxon>
        <taxon>Pezizomycotina</taxon>
        <taxon>Sordariomycetes</taxon>
        <taxon>Hypocreomycetidae</taxon>
        <taxon>Hypocreales</taxon>
        <taxon>Bionectriaceae</taxon>
        <taxon>Clonostachys</taxon>
    </lineage>
</organism>
<comment type="caution">
    <text evidence="1">The sequence shown here is derived from an EMBL/GenBank/DDBJ whole genome shotgun (WGS) entry which is preliminary data.</text>
</comment>
<dbReference type="AlphaFoldDB" id="A0A9P0EQ73"/>
<name>A0A9P0EQ73_9HYPO</name>
<protein>
    <submittedName>
        <fullName evidence="1">Uncharacterized protein</fullName>
    </submittedName>
</protein>
<dbReference type="EMBL" id="CABFOC020000097">
    <property type="protein sequence ID" value="CAH0059361.1"/>
    <property type="molecule type" value="Genomic_DNA"/>
</dbReference>
<reference evidence="2" key="1">
    <citation type="submission" date="2019-06" db="EMBL/GenBank/DDBJ databases">
        <authorList>
            <person name="Broberg M."/>
        </authorList>
    </citation>
    <scope>NUCLEOTIDE SEQUENCE [LARGE SCALE GENOMIC DNA]</scope>
</reference>
<sequence>MSNPSLNLNLRFSPNPNFNPSLNPRLQHQLSLVRLKCLRDGRLGSMNLSGINQQHQQLLVLVPNLELPLASYTRSNLSNLNSPSNLHNPSSLSNLSNPNSFSSFSNPSNPSNLSLSNLSSLSNPSSLSSPALPRFLRDGQLGSMISIKLVPVGSSNHPRCLKSLFLKDELAWKYRAKENMFNHQYVVYPTFELLLCVSYGNR</sequence>
<dbReference type="OrthoDB" id="10567452at2759"/>